<comment type="caution">
    <text evidence="3">The sequence shown here is derived from an EMBL/GenBank/DDBJ whole genome shotgun (WGS) entry which is preliminary data.</text>
</comment>
<gene>
    <name evidence="3" type="ORF">HNQ51_000493</name>
</gene>
<dbReference type="AlphaFoldDB" id="A0A840S3S2"/>
<keyword evidence="3" id="KW-0413">Isomerase</keyword>
<reference evidence="3 4" key="1">
    <citation type="submission" date="2020-08" db="EMBL/GenBank/DDBJ databases">
        <title>Genomic Encyclopedia of Type Strains, Phase IV (KMG-IV): sequencing the most valuable type-strain genomes for metagenomic binning, comparative biology and taxonomic classification.</title>
        <authorList>
            <person name="Goeker M."/>
        </authorList>
    </citation>
    <scope>NUCLEOTIDE SEQUENCE [LARGE SCALE GENOMIC DNA]</scope>
    <source>
        <strain evidence="3 4">DSM 23958</strain>
    </source>
</reference>
<sequence length="171" mass="19083">MKTWILCLALLTPPAFAQAPRPTLAERSAQTEAVAKAYFEAYIARDWDRLEPLLDEQARFDDATAHLVFGAVGKQGKLELMKAFRETHAGIHAMHFHPQSQFASGEHMVFVGELEWSLALPDGLVVDTRMPFVVRLQVRDGRVLEHQDTADYKPFATALRAARAKKLQAGG</sequence>
<proteinExistence type="predicted"/>
<organism evidence="3 4">
    <name type="scientific">Inhella inkyongensis</name>
    <dbReference type="NCBI Taxonomy" id="392593"/>
    <lineage>
        <taxon>Bacteria</taxon>
        <taxon>Pseudomonadati</taxon>
        <taxon>Pseudomonadota</taxon>
        <taxon>Betaproteobacteria</taxon>
        <taxon>Burkholderiales</taxon>
        <taxon>Sphaerotilaceae</taxon>
        <taxon>Inhella</taxon>
    </lineage>
</organism>
<dbReference type="InterPro" id="IPR037401">
    <property type="entry name" value="SnoaL-like"/>
</dbReference>
<feature type="signal peptide" evidence="1">
    <location>
        <begin position="1"/>
        <end position="17"/>
    </location>
</feature>
<keyword evidence="4" id="KW-1185">Reference proteome</keyword>
<keyword evidence="1" id="KW-0732">Signal</keyword>
<dbReference type="EMBL" id="JACHHO010000001">
    <property type="protein sequence ID" value="MBB5203200.1"/>
    <property type="molecule type" value="Genomic_DNA"/>
</dbReference>
<evidence type="ECO:0000259" key="2">
    <source>
        <dbReference type="Pfam" id="PF12680"/>
    </source>
</evidence>
<dbReference type="Proteomes" id="UP000554837">
    <property type="component" value="Unassembled WGS sequence"/>
</dbReference>
<protein>
    <submittedName>
        <fullName evidence="3">Ketosteroid isomerase-like protein</fullName>
    </submittedName>
</protein>
<feature type="domain" description="SnoaL-like" evidence="2">
    <location>
        <begin position="36"/>
        <end position="146"/>
    </location>
</feature>
<dbReference type="GO" id="GO:0016853">
    <property type="term" value="F:isomerase activity"/>
    <property type="evidence" value="ECO:0007669"/>
    <property type="project" value="UniProtKB-KW"/>
</dbReference>
<evidence type="ECO:0000313" key="4">
    <source>
        <dbReference type="Proteomes" id="UP000554837"/>
    </source>
</evidence>
<evidence type="ECO:0000256" key="1">
    <source>
        <dbReference type="SAM" id="SignalP"/>
    </source>
</evidence>
<dbReference type="RefSeq" id="WP_138857729.1">
    <property type="nucleotide sequence ID" value="NZ_CP040709.1"/>
</dbReference>
<feature type="chain" id="PRO_5032958907" evidence="1">
    <location>
        <begin position="18"/>
        <end position="171"/>
    </location>
</feature>
<dbReference type="Pfam" id="PF12680">
    <property type="entry name" value="SnoaL_2"/>
    <property type="match status" value="1"/>
</dbReference>
<dbReference type="SUPFAM" id="SSF54427">
    <property type="entry name" value="NTF2-like"/>
    <property type="match status" value="1"/>
</dbReference>
<dbReference type="OrthoDB" id="1115105at2"/>
<accession>A0A840S3S2</accession>
<name>A0A840S3S2_9BURK</name>
<dbReference type="Gene3D" id="3.10.450.50">
    <property type="match status" value="1"/>
</dbReference>
<evidence type="ECO:0000313" key="3">
    <source>
        <dbReference type="EMBL" id="MBB5203200.1"/>
    </source>
</evidence>
<dbReference type="InterPro" id="IPR032710">
    <property type="entry name" value="NTF2-like_dom_sf"/>
</dbReference>